<organism evidence="2 3">
    <name type="scientific">Portunus trituberculatus</name>
    <name type="common">Swimming crab</name>
    <name type="synonym">Neptunus trituberculatus</name>
    <dbReference type="NCBI Taxonomy" id="210409"/>
    <lineage>
        <taxon>Eukaryota</taxon>
        <taxon>Metazoa</taxon>
        <taxon>Ecdysozoa</taxon>
        <taxon>Arthropoda</taxon>
        <taxon>Crustacea</taxon>
        <taxon>Multicrustacea</taxon>
        <taxon>Malacostraca</taxon>
        <taxon>Eumalacostraca</taxon>
        <taxon>Eucarida</taxon>
        <taxon>Decapoda</taxon>
        <taxon>Pleocyemata</taxon>
        <taxon>Brachyura</taxon>
        <taxon>Eubrachyura</taxon>
        <taxon>Portunoidea</taxon>
        <taxon>Portunidae</taxon>
        <taxon>Portuninae</taxon>
        <taxon>Portunus</taxon>
    </lineage>
</organism>
<evidence type="ECO:0000313" key="2">
    <source>
        <dbReference type="EMBL" id="MPC85904.1"/>
    </source>
</evidence>
<reference evidence="2 3" key="1">
    <citation type="submission" date="2019-05" db="EMBL/GenBank/DDBJ databases">
        <title>Another draft genome of Portunus trituberculatus and its Hox gene families provides insights of decapod evolution.</title>
        <authorList>
            <person name="Jeong J.-H."/>
            <person name="Song I."/>
            <person name="Kim S."/>
            <person name="Choi T."/>
            <person name="Kim D."/>
            <person name="Ryu S."/>
            <person name="Kim W."/>
        </authorList>
    </citation>
    <scope>NUCLEOTIDE SEQUENCE [LARGE SCALE GENOMIC DNA]</scope>
    <source>
        <tissue evidence="2">Muscle</tissue>
    </source>
</reference>
<comment type="caution">
    <text evidence="2">The sequence shown here is derived from an EMBL/GenBank/DDBJ whole genome shotgun (WGS) entry which is preliminary data.</text>
</comment>
<dbReference type="AlphaFoldDB" id="A0A5B7J0B1"/>
<dbReference type="EMBL" id="VSRR010069939">
    <property type="protein sequence ID" value="MPC85904.1"/>
    <property type="molecule type" value="Genomic_DNA"/>
</dbReference>
<gene>
    <name evidence="2" type="ORF">E2C01_080703</name>
</gene>
<protein>
    <submittedName>
        <fullName evidence="2">Uncharacterized protein</fullName>
    </submittedName>
</protein>
<proteinExistence type="predicted"/>
<dbReference type="Proteomes" id="UP000324222">
    <property type="component" value="Unassembled WGS sequence"/>
</dbReference>
<keyword evidence="3" id="KW-1185">Reference proteome</keyword>
<name>A0A5B7J0B1_PORTR</name>
<evidence type="ECO:0000256" key="1">
    <source>
        <dbReference type="SAM" id="MobiDB-lite"/>
    </source>
</evidence>
<sequence>MGWMETVRVFERWRKSKRSRVENDSREGRMEVKGEEEGRSKKEGEGNGERSRSGKMAGEARLRAGNRFHSFFLQKVVLTQQCLYESWYGGVAVNLSALLIRFI</sequence>
<accession>A0A5B7J0B1</accession>
<feature type="region of interest" description="Disordered" evidence="1">
    <location>
        <begin position="16"/>
        <end position="58"/>
    </location>
</feature>
<evidence type="ECO:0000313" key="3">
    <source>
        <dbReference type="Proteomes" id="UP000324222"/>
    </source>
</evidence>